<protein>
    <submittedName>
        <fullName evidence="1">Uncharacterized protein</fullName>
    </submittedName>
</protein>
<evidence type="ECO:0000313" key="2">
    <source>
        <dbReference type="Proteomes" id="UP000030748"/>
    </source>
</evidence>
<dbReference type="Proteomes" id="UP000030748">
    <property type="component" value="Unassembled WGS sequence"/>
</dbReference>
<gene>
    <name evidence="1" type="ORF">MIMGU_mgv1a014962mg</name>
</gene>
<evidence type="ECO:0000313" key="1">
    <source>
        <dbReference type="EMBL" id="EYU36302.1"/>
    </source>
</evidence>
<dbReference type="InterPro" id="IPR044678">
    <property type="entry name" value="COR27/28"/>
</dbReference>
<dbReference type="eggNOG" id="ENOG502S18J">
    <property type="taxonomic scope" value="Eukaryota"/>
</dbReference>
<sequence length="172" mass="19425">MGDSEYTYGVGARNCDEQEETSNLVVATESKPAEWTDEKHSLYLKSMEATFVNQLYKSLNLLSGSKSSKQNTASGGPSSQFKVLRDGCWSKIEFKGDREEVNQEEEGVLFANPWIQHYRSSSEKQPIRKVRAKDSSATTLNQKSARNFNLWNRNSSKKGSILIEIYVHSLCT</sequence>
<proteinExistence type="predicted"/>
<dbReference type="PANTHER" id="PTHR33676">
    <property type="entry name" value="COLD REGULATED PROTEIN 27"/>
    <property type="match status" value="1"/>
</dbReference>
<dbReference type="EMBL" id="KI630592">
    <property type="protein sequence ID" value="EYU36302.1"/>
    <property type="molecule type" value="Genomic_DNA"/>
</dbReference>
<dbReference type="AlphaFoldDB" id="A0A022R741"/>
<organism evidence="1 2">
    <name type="scientific">Erythranthe guttata</name>
    <name type="common">Yellow monkey flower</name>
    <name type="synonym">Mimulus guttatus</name>
    <dbReference type="NCBI Taxonomy" id="4155"/>
    <lineage>
        <taxon>Eukaryota</taxon>
        <taxon>Viridiplantae</taxon>
        <taxon>Streptophyta</taxon>
        <taxon>Embryophyta</taxon>
        <taxon>Tracheophyta</taxon>
        <taxon>Spermatophyta</taxon>
        <taxon>Magnoliopsida</taxon>
        <taxon>eudicotyledons</taxon>
        <taxon>Gunneridae</taxon>
        <taxon>Pentapetalae</taxon>
        <taxon>asterids</taxon>
        <taxon>lamiids</taxon>
        <taxon>Lamiales</taxon>
        <taxon>Phrymaceae</taxon>
        <taxon>Erythranthe</taxon>
    </lineage>
</organism>
<keyword evidence="2" id="KW-1185">Reference proteome</keyword>
<name>A0A022R741_ERYGU</name>
<dbReference type="GO" id="GO:0042752">
    <property type="term" value="P:regulation of circadian rhythm"/>
    <property type="evidence" value="ECO:0007669"/>
    <property type="project" value="InterPro"/>
</dbReference>
<dbReference type="STRING" id="4155.A0A022R741"/>
<reference evidence="1 2" key="1">
    <citation type="journal article" date="2013" name="Proc. Natl. Acad. Sci. U.S.A.">
        <title>Fine-scale variation in meiotic recombination in Mimulus inferred from population shotgun sequencing.</title>
        <authorList>
            <person name="Hellsten U."/>
            <person name="Wright K.M."/>
            <person name="Jenkins J."/>
            <person name="Shu S."/>
            <person name="Yuan Y."/>
            <person name="Wessler S.R."/>
            <person name="Schmutz J."/>
            <person name="Willis J.H."/>
            <person name="Rokhsar D.S."/>
        </authorList>
    </citation>
    <scope>NUCLEOTIDE SEQUENCE [LARGE SCALE GENOMIC DNA]</scope>
    <source>
        <strain evidence="2">cv. DUN x IM62</strain>
    </source>
</reference>
<dbReference type="GO" id="GO:0009409">
    <property type="term" value="P:response to cold"/>
    <property type="evidence" value="ECO:0007669"/>
    <property type="project" value="InterPro"/>
</dbReference>
<dbReference type="PANTHER" id="PTHR33676:SF3">
    <property type="entry name" value="COLD-REGULATED PROTEIN 27"/>
    <property type="match status" value="1"/>
</dbReference>
<accession>A0A022R741</accession>